<dbReference type="Proteomes" id="UP000184120">
    <property type="component" value="Unassembled WGS sequence"/>
</dbReference>
<evidence type="ECO:0000313" key="3">
    <source>
        <dbReference type="EMBL" id="GGE93016.1"/>
    </source>
</evidence>
<sequence>MFLITKKYSNFTSLINRRKLDSNRQQKVSKLFQEDLAEAFRKWAVQEFPGNLISVTEVKVTPDLGVSKIYVSIFPNNKKEEIFKAIKENIPFFRGILSNGASKEMRITPELIFILDNSLDEIDKIDKALKGEGNNPIL</sequence>
<dbReference type="InterPro" id="IPR023799">
    <property type="entry name" value="RbfA_dom_sf"/>
</dbReference>
<evidence type="ECO:0000313" key="5">
    <source>
        <dbReference type="Proteomes" id="UP000184120"/>
    </source>
</evidence>
<dbReference type="Pfam" id="PF02033">
    <property type="entry name" value="RBFA"/>
    <property type="match status" value="1"/>
</dbReference>
<dbReference type="InterPro" id="IPR015946">
    <property type="entry name" value="KH_dom-like_a/b"/>
</dbReference>
<dbReference type="EMBL" id="BMFL01000005">
    <property type="protein sequence ID" value="GGE93016.1"/>
    <property type="molecule type" value="Genomic_DNA"/>
</dbReference>
<dbReference type="PANTHER" id="PTHR33515:SF1">
    <property type="entry name" value="RIBOSOME-BINDING FACTOR A, CHLOROPLASTIC-RELATED"/>
    <property type="match status" value="1"/>
</dbReference>
<dbReference type="AlphaFoldDB" id="A0A1M6Y9Y6"/>
<dbReference type="GO" id="GO:0005829">
    <property type="term" value="C:cytosol"/>
    <property type="evidence" value="ECO:0007669"/>
    <property type="project" value="TreeGrafter"/>
</dbReference>
<protein>
    <recommendedName>
        <fullName evidence="2">Ribosome-binding factor A</fullName>
    </recommendedName>
</protein>
<comment type="subunit">
    <text evidence="2">Monomer. Binds 30S ribosomal subunits, but not 50S ribosomal subunits or 70S ribosomes.</text>
</comment>
<dbReference type="GO" id="GO:0043024">
    <property type="term" value="F:ribosomal small subunit binding"/>
    <property type="evidence" value="ECO:0007669"/>
    <property type="project" value="TreeGrafter"/>
</dbReference>
<dbReference type="NCBIfam" id="TIGR00082">
    <property type="entry name" value="rbfA"/>
    <property type="match status" value="1"/>
</dbReference>
<comment type="similarity">
    <text evidence="2">Belongs to the RbfA family.</text>
</comment>
<dbReference type="RefSeq" id="WP_229731788.1">
    <property type="nucleotide sequence ID" value="NZ_BMFL01000005.1"/>
</dbReference>
<dbReference type="HAMAP" id="MF_00003">
    <property type="entry name" value="RbfA"/>
    <property type="match status" value="1"/>
</dbReference>
<keyword evidence="2" id="KW-0963">Cytoplasm</keyword>
<organism evidence="4 5">
    <name type="scientific">Chishuiella changwenlii</name>
    <dbReference type="NCBI Taxonomy" id="1434701"/>
    <lineage>
        <taxon>Bacteria</taxon>
        <taxon>Pseudomonadati</taxon>
        <taxon>Bacteroidota</taxon>
        <taxon>Flavobacteriia</taxon>
        <taxon>Flavobacteriales</taxon>
        <taxon>Weeksellaceae</taxon>
        <taxon>Chishuiella</taxon>
    </lineage>
</organism>
<reference evidence="6" key="4">
    <citation type="journal article" date="2019" name="Int. J. Syst. Evol. Microbiol.">
        <title>The Global Catalogue of Microorganisms (GCM) 10K type strain sequencing project: providing services to taxonomists for standard genome sequencing and annotation.</title>
        <authorList>
            <consortium name="The Broad Institute Genomics Platform"/>
            <consortium name="The Broad Institute Genome Sequencing Center for Infectious Disease"/>
            <person name="Wu L."/>
            <person name="Ma J."/>
        </authorList>
    </citation>
    <scope>NUCLEOTIDE SEQUENCE [LARGE SCALE GENOMIC DNA]</scope>
    <source>
        <strain evidence="6">CGMCC 1.12707</strain>
    </source>
</reference>
<gene>
    <name evidence="2" type="primary">rbfA</name>
    <name evidence="3" type="ORF">GCM10010984_08270</name>
    <name evidence="4" type="ORF">SAMN05443634_106157</name>
</gene>
<reference evidence="4" key="2">
    <citation type="submission" date="2016-11" db="EMBL/GenBank/DDBJ databases">
        <authorList>
            <person name="Jaros S."/>
            <person name="Januszkiewicz K."/>
            <person name="Wedrychowicz H."/>
        </authorList>
    </citation>
    <scope>NUCLEOTIDE SEQUENCE [LARGE SCALE GENOMIC DNA]</scope>
    <source>
        <strain evidence="4">DSM 27989</strain>
    </source>
</reference>
<evidence type="ECO:0000256" key="2">
    <source>
        <dbReference type="HAMAP-Rule" id="MF_00003"/>
    </source>
</evidence>
<dbReference type="PANTHER" id="PTHR33515">
    <property type="entry name" value="RIBOSOME-BINDING FACTOR A, CHLOROPLASTIC-RELATED"/>
    <property type="match status" value="1"/>
</dbReference>
<comment type="function">
    <text evidence="2">One of several proteins that assist in the late maturation steps of the functional core of the 30S ribosomal subunit. Associates with free 30S ribosomal subunits (but not with 30S subunits that are part of 70S ribosomes or polysomes). Required for efficient processing of 16S rRNA. May interact with the 5'-terminal helix region of 16S rRNA.</text>
</comment>
<dbReference type="EMBL" id="FRBH01000006">
    <property type="protein sequence ID" value="SHL15106.1"/>
    <property type="molecule type" value="Genomic_DNA"/>
</dbReference>
<evidence type="ECO:0000313" key="4">
    <source>
        <dbReference type="EMBL" id="SHL15106.1"/>
    </source>
</evidence>
<dbReference type="STRING" id="1434701.SAMN05443634_106157"/>
<evidence type="ECO:0000256" key="1">
    <source>
        <dbReference type="ARBA" id="ARBA00022517"/>
    </source>
</evidence>
<keyword evidence="6" id="KW-1185">Reference proteome</keyword>
<dbReference type="Proteomes" id="UP000650994">
    <property type="component" value="Unassembled WGS sequence"/>
</dbReference>
<accession>A0A1M6Y9Y6</accession>
<reference evidence="5" key="3">
    <citation type="submission" date="2016-11" db="EMBL/GenBank/DDBJ databases">
        <authorList>
            <person name="Varghese N."/>
            <person name="Submissions S."/>
        </authorList>
    </citation>
    <scope>NUCLEOTIDE SEQUENCE [LARGE SCALE GENOMIC DNA]</scope>
    <source>
        <strain evidence="5">DSM 27989</strain>
    </source>
</reference>
<proteinExistence type="inferred from homology"/>
<name>A0A1M6Y9Y6_9FLAO</name>
<comment type="subcellular location">
    <subcellularLocation>
        <location evidence="2">Cytoplasm</location>
    </subcellularLocation>
</comment>
<keyword evidence="1 2" id="KW-0690">Ribosome biogenesis</keyword>
<dbReference type="Gene3D" id="3.30.300.20">
    <property type="match status" value="1"/>
</dbReference>
<evidence type="ECO:0000313" key="6">
    <source>
        <dbReference type="Proteomes" id="UP000650994"/>
    </source>
</evidence>
<reference evidence="3" key="1">
    <citation type="journal article" date="2014" name="Int. J. Syst. Evol. Microbiol.">
        <title>Complete genome of a new Firmicutes species belonging to the dominant human colonic microbiota ('Ruminococcus bicirculans') reveals two chromosomes and a selective capacity to utilize plant glucans.</title>
        <authorList>
            <consortium name="NISC Comparative Sequencing Program"/>
            <person name="Wegmann U."/>
            <person name="Louis P."/>
            <person name="Goesmann A."/>
            <person name="Henrissat B."/>
            <person name="Duncan S.H."/>
            <person name="Flint H.J."/>
        </authorList>
    </citation>
    <scope>NUCLEOTIDE SEQUENCE</scope>
    <source>
        <strain evidence="3">CGMCC 1.12707</strain>
    </source>
</reference>
<dbReference type="SUPFAM" id="SSF89919">
    <property type="entry name" value="Ribosome-binding factor A, RbfA"/>
    <property type="match status" value="1"/>
</dbReference>
<dbReference type="InterPro" id="IPR000238">
    <property type="entry name" value="RbfA"/>
</dbReference>
<reference evidence="3" key="5">
    <citation type="submission" date="2024-05" db="EMBL/GenBank/DDBJ databases">
        <authorList>
            <person name="Sun Q."/>
            <person name="Zhou Y."/>
        </authorList>
    </citation>
    <scope>NUCLEOTIDE SEQUENCE</scope>
    <source>
        <strain evidence="3">CGMCC 1.12707</strain>
    </source>
</reference>
<dbReference type="GO" id="GO:0030490">
    <property type="term" value="P:maturation of SSU-rRNA"/>
    <property type="evidence" value="ECO:0007669"/>
    <property type="project" value="UniProtKB-UniRule"/>
</dbReference>